<sequence length="1152" mass="123317">MTDAQALAAARRTGQPVEVLARRGESREVFAMPGAAGQFMAREHLEPVRTIRDGTWMDIDTRLSRTGESISPKATITDMRFSAGGTAPMVSLTRAGKTMSLTWPDRLPEPVLEGDTAVYRSVLPDVDLRLRADADGFAHVLVVKTPEAAANPELAKLQLVLSSPGMKTQMDAEGNQVMKDAATGGTVFEASTPKMWDSAQPGDYTAQAKRGASGPSAAAEPDPMPVSADLAEAPGNTSRVAPMKVSLAGSTMTLEPDKGLLSDPQTRFPVYLDPKWYTPKSSANLMVASNGWRDYNFTGSMGMGRCPIDLPPAGAYCSESYVKRLFYRIPTSAFVGKEIISAEFAINETWAPSCSGRSVHIYRTTGFGSASTWNSTKDNWADYLTYQDVAKGYNSSCPGGQVRFNVASAVKDASKKGWSYTTFGLKAGHEDDQYGWKKFSSNGYLQVHYNSPPPQPKASQMSLSPGGKCSDHQWGSPALINRLPTLYASNLTDPDAGGVEGEKLSAEIVVRWTDPATGTDKQWKPAGSAIKKNAASGSHRSTFSVQIPAGAVPEKVQLGWDVRAYDGRVWSPWASTGAPSQCYFKYDPQALPAPNITSTDYPELDPDDPDVLPTQGVGRYGNFNIAFDTRVTKYAYAVNTSPTASAAKNKPGAAAVVAVFPNHSGLNQLYISVWDAYNNTTTGVYQFWVTEGAGPRAHFKMDDDNGSTQLSDSAGDPGYPASIGGTIGYQAAGAVGKAIILSGSGYATTSQKVLDTTKSFSVSAWTKLSSKTNTSVVTAQDGAKGSSFALYYSPNYDRWVFNMQDAASDTPTLIRAISASAPPLGQWVHLAAGYDHVSHEIRLYVNGAAPTITSQPNSYPSDGPLQIGRFKYKGGYGTNFHYQGTLDDLRIYDRVVTPDEVNTMSKVRSQVAGLWHLNTQSGSSSPDQSPATVKNPVTLAGAGRVVEDADAAVSPPQGPKGVLALPGGDGDYASVNAPVVNSGESFTISAWVMTPGNPEKSRTVLAMDGANNSAIAVRYDAAKQHYVLDVASADKSDASKITIDHTGYHNGPTGDWDHIAVVYDGFDSEISLWVNGWKEGSEESTSVSYREGVRVFSPATSLQLGRGKLDGSYPSGQNWAGQLDEVWVLRGALDEEQIVMLSDPTEKDDLYT</sequence>
<dbReference type="Pfam" id="PF13385">
    <property type="entry name" value="Laminin_G_3"/>
    <property type="match status" value="2"/>
</dbReference>
<keyword evidence="2" id="KW-1015">Disulfide bond</keyword>
<gene>
    <name evidence="5" type="ORF">ACFQKB_07700</name>
</gene>
<evidence type="ECO:0000256" key="1">
    <source>
        <dbReference type="ARBA" id="ARBA00022729"/>
    </source>
</evidence>
<reference evidence="6" key="1">
    <citation type="journal article" date="2019" name="Int. J. Syst. Evol. Microbiol.">
        <title>The Global Catalogue of Microorganisms (GCM) 10K type strain sequencing project: providing services to taxonomists for standard genome sequencing and annotation.</title>
        <authorList>
            <consortium name="The Broad Institute Genomics Platform"/>
            <consortium name="The Broad Institute Genome Sequencing Center for Infectious Disease"/>
            <person name="Wu L."/>
            <person name="Ma J."/>
        </authorList>
    </citation>
    <scope>NUCLEOTIDE SEQUENCE [LARGE SCALE GENOMIC DNA]</scope>
    <source>
        <strain evidence="6">JCM 3369</strain>
    </source>
</reference>
<dbReference type="InterPro" id="IPR013320">
    <property type="entry name" value="ConA-like_dom_sf"/>
</dbReference>
<accession>A0ABW2CCX3</accession>
<proteinExistence type="predicted"/>
<dbReference type="SMART" id="SM00560">
    <property type="entry name" value="LamGL"/>
    <property type="match status" value="2"/>
</dbReference>
<evidence type="ECO:0000256" key="2">
    <source>
        <dbReference type="ARBA" id="ARBA00023157"/>
    </source>
</evidence>
<dbReference type="Proteomes" id="UP001596380">
    <property type="component" value="Unassembled WGS sequence"/>
</dbReference>
<dbReference type="EMBL" id="JBHSXS010000003">
    <property type="protein sequence ID" value="MFC6879648.1"/>
    <property type="molecule type" value="Genomic_DNA"/>
</dbReference>
<dbReference type="PANTHER" id="PTHR46943">
    <property type="entry name" value="PENTRAXIN-RELATED PROTEIN PTX3"/>
    <property type="match status" value="1"/>
</dbReference>
<dbReference type="Gene3D" id="2.60.120.200">
    <property type="match status" value="2"/>
</dbReference>
<dbReference type="InterPro" id="IPR042837">
    <property type="entry name" value="PTX3"/>
</dbReference>
<feature type="region of interest" description="Disordered" evidence="3">
    <location>
        <begin position="193"/>
        <end position="237"/>
    </location>
</feature>
<dbReference type="RefSeq" id="WP_160821613.1">
    <property type="nucleotide sequence ID" value="NZ_JBHSXS010000003.1"/>
</dbReference>
<protein>
    <submittedName>
        <fullName evidence="5">LamG-like jellyroll fold domain-containing protein</fullName>
    </submittedName>
</protein>
<evidence type="ECO:0000313" key="6">
    <source>
        <dbReference type="Proteomes" id="UP001596380"/>
    </source>
</evidence>
<keyword evidence="6" id="KW-1185">Reference proteome</keyword>
<feature type="domain" description="LamG-like jellyroll fold" evidence="4">
    <location>
        <begin position="984"/>
        <end position="1136"/>
    </location>
</feature>
<dbReference type="SUPFAM" id="SSF49899">
    <property type="entry name" value="Concanavalin A-like lectins/glucanases"/>
    <property type="match status" value="2"/>
</dbReference>
<feature type="domain" description="LamG-like jellyroll fold" evidence="4">
    <location>
        <begin position="758"/>
        <end position="899"/>
    </location>
</feature>
<keyword evidence="1" id="KW-0732">Signal</keyword>
<comment type="caution">
    <text evidence="5">The sequence shown here is derived from an EMBL/GenBank/DDBJ whole genome shotgun (WGS) entry which is preliminary data.</text>
</comment>
<dbReference type="PANTHER" id="PTHR46943:SF1">
    <property type="entry name" value="PENTRAXIN-RELATED PROTEIN PTX3"/>
    <property type="match status" value="1"/>
</dbReference>
<evidence type="ECO:0000313" key="5">
    <source>
        <dbReference type="EMBL" id="MFC6879648.1"/>
    </source>
</evidence>
<evidence type="ECO:0000259" key="4">
    <source>
        <dbReference type="SMART" id="SM00560"/>
    </source>
</evidence>
<organism evidence="5 6">
    <name type="scientific">Actinomadura yumaensis</name>
    <dbReference type="NCBI Taxonomy" id="111807"/>
    <lineage>
        <taxon>Bacteria</taxon>
        <taxon>Bacillati</taxon>
        <taxon>Actinomycetota</taxon>
        <taxon>Actinomycetes</taxon>
        <taxon>Streptosporangiales</taxon>
        <taxon>Thermomonosporaceae</taxon>
        <taxon>Actinomadura</taxon>
    </lineage>
</organism>
<name>A0ABW2CCX3_9ACTN</name>
<dbReference type="InterPro" id="IPR006558">
    <property type="entry name" value="LamG-like"/>
</dbReference>
<evidence type="ECO:0000256" key="3">
    <source>
        <dbReference type="SAM" id="MobiDB-lite"/>
    </source>
</evidence>